<protein>
    <recommendedName>
        <fullName evidence="6">Pentatricopeptide repeat-containing protein</fullName>
    </recommendedName>
</protein>
<keyword evidence="1" id="KW-0677">Repeat</keyword>
<dbReference type="InterPro" id="IPR011990">
    <property type="entry name" value="TPR-like_helical_dom_sf"/>
</dbReference>
<evidence type="ECO:0000256" key="2">
    <source>
        <dbReference type="PROSITE-ProRule" id="PRU00708"/>
    </source>
</evidence>
<evidence type="ECO:0000313" key="4">
    <source>
        <dbReference type="EMBL" id="MED6133405.1"/>
    </source>
</evidence>
<evidence type="ECO:0000256" key="1">
    <source>
        <dbReference type="ARBA" id="ARBA00022737"/>
    </source>
</evidence>
<dbReference type="PANTHER" id="PTHR47926">
    <property type="entry name" value="PENTATRICOPEPTIDE REPEAT-CONTAINING PROTEIN"/>
    <property type="match status" value="1"/>
</dbReference>
<feature type="repeat" description="PPR" evidence="2">
    <location>
        <begin position="135"/>
        <end position="165"/>
    </location>
</feature>
<comment type="caution">
    <text evidence="4">The sequence shown here is derived from an EMBL/GenBank/DDBJ whole genome shotgun (WGS) entry which is preliminary data.</text>
</comment>
<dbReference type="PANTHER" id="PTHR47926:SF350">
    <property type="entry name" value="(WILD MALAYSIAN BANANA) HYPOTHETICAL PROTEIN"/>
    <property type="match status" value="1"/>
</dbReference>
<dbReference type="EMBL" id="JASCZI010060524">
    <property type="protein sequence ID" value="MED6133405.1"/>
    <property type="molecule type" value="Genomic_DNA"/>
</dbReference>
<evidence type="ECO:0008006" key="6">
    <source>
        <dbReference type="Google" id="ProtNLM"/>
    </source>
</evidence>
<evidence type="ECO:0000313" key="5">
    <source>
        <dbReference type="Proteomes" id="UP001341840"/>
    </source>
</evidence>
<feature type="repeat" description="PPR" evidence="2">
    <location>
        <begin position="166"/>
        <end position="200"/>
    </location>
</feature>
<dbReference type="Proteomes" id="UP001341840">
    <property type="component" value="Unassembled WGS sequence"/>
</dbReference>
<dbReference type="InterPro" id="IPR046960">
    <property type="entry name" value="PPR_At4g14850-like_plant"/>
</dbReference>
<proteinExistence type="predicted"/>
<sequence>MPSSLARNPKPNHKSAKANPWPCHHPRPCTILLHLQQNLGLLFPTLPPASQFYNCFLLFKQMLATGVRPDSHTFTMFVKSCRGSLSLLKQAHAQVVKCGNVDYDAFVVSSLIGVYCDHGEVGAARQVFDESSEKNVVCWTGLVTGYCNNGLFEEARILFDEMPQRNDVSYSAMVSGYVRKGCFNEAIRVFRELKSCGDFVKLNGSLLVSVLNACAAVGAFEEGKWIHCYIDENGLEYELKLGTALIDFYTKCGWVEDAEKVFDSMPCKDVATWSSMILGLAINGKNHMALEFFNKMEKVGPKPNAVTFVGVLTSCNHKDLLTKAWWFFERMSGKYGIQPSIEHYGCMVDILARGGRIKDALAFVNSMPIEPDGAIWGSLLNGCMMHGHVELAHRVGKYLIELEPQRSGYYILLANVYASTGKWEGVSQTRRLMKKRGVSFVSAWSFIEIDQCIHKFVADDKCCTYSEEIYRVLNHLRKGLEDVFRSKDAFYLFEVV</sequence>
<dbReference type="PROSITE" id="PS51375">
    <property type="entry name" value="PPR"/>
    <property type="match status" value="3"/>
</dbReference>
<reference evidence="4 5" key="1">
    <citation type="journal article" date="2023" name="Plants (Basel)">
        <title>Bridging the Gap: Combining Genomics and Transcriptomics Approaches to Understand Stylosanthes scabra, an Orphan Legume from the Brazilian Caatinga.</title>
        <authorList>
            <person name="Ferreira-Neto J.R.C."/>
            <person name="da Silva M.D."/>
            <person name="Binneck E."/>
            <person name="de Melo N.F."/>
            <person name="da Silva R.H."/>
            <person name="de Melo A.L.T.M."/>
            <person name="Pandolfi V."/>
            <person name="Bustamante F.O."/>
            <person name="Brasileiro-Vidal A.C."/>
            <person name="Benko-Iseppon A.M."/>
        </authorList>
    </citation>
    <scope>NUCLEOTIDE SEQUENCE [LARGE SCALE GENOMIC DNA]</scope>
    <source>
        <tissue evidence="4">Leaves</tissue>
    </source>
</reference>
<dbReference type="Pfam" id="PF20431">
    <property type="entry name" value="E_motif"/>
    <property type="match status" value="1"/>
</dbReference>
<gene>
    <name evidence="4" type="ORF">PIB30_027944</name>
</gene>
<evidence type="ECO:0000256" key="3">
    <source>
        <dbReference type="SAM" id="MobiDB-lite"/>
    </source>
</evidence>
<dbReference type="InterPro" id="IPR002885">
    <property type="entry name" value="PPR_rpt"/>
</dbReference>
<accession>A0ABU6SAB9</accession>
<dbReference type="Pfam" id="PF01535">
    <property type="entry name" value="PPR"/>
    <property type="match status" value="4"/>
</dbReference>
<organism evidence="4 5">
    <name type="scientific">Stylosanthes scabra</name>
    <dbReference type="NCBI Taxonomy" id="79078"/>
    <lineage>
        <taxon>Eukaryota</taxon>
        <taxon>Viridiplantae</taxon>
        <taxon>Streptophyta</taxon>
        <taxon>Embryophyta</taxon>
        <taxon>Tracheophyta</taxon>
        <taxon>Spermatophyta</taxon>
        <taxon>Magnoliopsida</taxon>
        <taxon>eudicotyledons</taxon>
        <taxon>Gunneridae</taxon>
        <taxon>Pentapetalae</taxon>
        <taxon>rosids</taxon>
        <taxon>fabids</taxon>
        <taxon>Fabales</taxon>
        <taxon>Fabaceae</taxon>
        <taxon>Papilionoideae</taxon>
        <taxon>50 kb inversion clade</taxon>
        <taxon>dalbergioids sensu lato</taxon>
        <taxon>Dalbergieae</taxon>
        <taxon>Pterocarpus clade</taxon>
        <taxon>Stylosanthes</taxon>
    </lineage>
</organism>
<dbReference type="InterPro" id="IPR046848">
    <property type="entry name" value="E_motif"/>
</dbReference>
<feature type="region of interest" description="Disordered" evidence="3">
    <location>
        <begin position="1"/>
        <end position="21"/>
    </location>
</feature>
<name>A0ABU6SAB9_9FABA</name>
<dbReference type="NCBIfam" id="TIGR00756">
    <property type="entry name" value="PPR"/>
    <property type="match status" value="4"/>
</dbReference>
<dbReference type="Gene3D" id="1.25.40.10">
    <property type="entry name" value="Tetratricopeptide repeat domain"/>
    <property type="match status" value="3"/>
</dbReference>
<dbReference type="SUPFAM" id="SSF48452">
    <property type="entry name" value="TPR-like"/>
    <property type="match status" value="1"/>
</dbReference>
<dbReference type="Pfam" id="PF13041">
    <property type="entry name" value="PPR_2"/>
    <property type="match status" value="1"/>
</dbReference>
<feature type="repeat" description="PPR" evidence="2">
    <location>
        <begin position="269"/>
        <end position="303"/>
    </location>
</feature>
<keyword evidence="5" id="KW-1185">Reference proteome</keyword>